<organism evidence="2 3">
    <name type="scientific">Brassica cretica</name>
    <name type="common">Mustard</name>
    <dbReference type="NCBI Taxonomy" id="69181"/>
    <lineage>
        <taxon>Eukaryota</taxon>
        <taxon>Viridiplantae</taxon>
        <taxon>Streptophyta</taxon>
        <taxon>Embryophyta</taxon>
        <taxon>Tracheophyta</taxon>
        <taxon>Spermatophyta</taxon>
        <taxon>Magnoliopsida</taxon>
        <taxon>eudicotyledons</taxon>
        <taxon>Gunneridae</taxon>
        <taxon>Pentapetalae</taxon>
        <taxon>rosids</taxon>
        <taxon>malvids</taxon>
        <taxon>Brassicales</taxon>
        <taxon>Brassicaceae</taxon>
        <taxon>Brassiceae</taxon>
        <taxon>Brassica</taxon>
    </lineage>
</organism>
<reference evidence="2" key="1">
    <citation type="submission" date="2019-12" db="EMBL/GenBank/DDBJ databases">
        <title>Genome sequencing and annotation of Brassica cretica.</title>
        <authorList>
            <person name="Studholme D.J."/>
            <person name="Sarris P."/>
        </authorList>
    </citation>
    <scope>NUCLEOTIDE SEQUENCE</scope>
    <source>
        <strain evidence="2">PFS-109/04</strain>
        <tissue evidence="2">Leaf</tissue>
    </source>
</reference>
<dbReference type="EMBL" id="QGKX02000088">
    <property type="protein sequence ID" value="KAF3585418.1"/>
    <property type="molecule type" value="Genomic_DNA"/>
</dbReference>
<feature type="compositionally biased region" description="Polar residues" evidence="1">
    <location>
        <begin position="428"/>
        <end position="445"/>
    </location>
</feature>
<protein>
    <submittedName>
        <fullName evidence="2">Uncharacterized protein</fullName>
    </submittedName>
</protein>
<evidence type="ECO:0000313" key="3">
    <source>
        <dbReference type="Proteomes" id="UP000712600"/>
    </source>
</evidence>
<comment type="caution">
    <text evidence="2">The sequence shown here is derived from an EMBL/GenBank/DDBJ whole genome shotgun (WGS) entry which is preliminary data.</text>
</comment>
<sequence length="464" mass="50170">MTWITRSCHVGETGADLCDAVLRFLTLVSVEVAPEARVPETVREVRHVWPHGHRHPFCLLDRPVLVYAPVSISGVPSWSLRGFLISLGSVWSDRLGILLLLRFGTAGDVFLPFDLRPGSRQDVFNGFVLVFGQLLVEVSVGEQTSLESRDRSRDTAFGDSHLLLIEAGYVALQGFRPVLEDFVEAVEGLLQVHAAGKLLHKLVAENRKGGYGPGAGAVIRLYAGERELPRHLDQGDLIREGSIGVGVRVALPDGASYPRESLYHRLHGVEPIGEHLVKRGSWEPGFLPAGILGTGVPSSGDPEAGILPGRTHGIIIAKYCEIHGAIKTLLLQTWKAAKPGTWVITPTPAPSKHDAKSKQVSGVALPRKAEYGPGKTKYSRFLRTPGLKITSGLLDQNPQVIKNIWVPKQSPGPEKISGPGKGKPPGSYITSGSNRPLGSKETSGFPNDLQVPSRPPGPKYDLRV</sequence>
<proteinExistence type="predicted"/>
<dbReference type="AlphaFoldDB" id="A0A8S9RYE4"/>
<accession>A0A8S9RYE4</accession>
<feature type="region of interest" description="Disordered" evidence="1">
    <location>
        <begin position="406"/>
        <end position="464"/>
    </location>
</feature>
<evidence type="ECO:0000256" key="1">
    <source>
        <dbReference type="SAM" id="MobiDB-lite"/>
    </source>
</evidence>
<name>A0A8S9RYE4_BRACR</name>
<dbReference type="Proteomes" id="UP000712600">
    <property type="component" value="Unassembled WGS sequence"/>
</dbReference>
<evidence type="ECO:0000313" key="2">
    <source>
        <dbReference type="EMBL" id="KAF3585418.1"/>
    </source>
</evidence>
<gene>
    <name evidence="2" type="ORF">F2Q69_00030212</name>
</gene>